<dbReference type="EMBL" id="JAGIZB010000009">
    <property type="protein sequence ID" value="MBP0445405.1"/>
    <property type="molecule type" value="Genomic_DNA"/>
</dbReference>
<dbReference type="Proteomes" id="UP000681594">
    <property type="component" value="Unassembled WGS sequence"/>
</dbReference>
<keyword evidence="1" id="KW-1133">Transmembrane helix</keyword>
<evidence type="ECO:0000256" key="1">
    <source>
        <dbReference type="SAM" id="Phobius"/>
    </source>
</evidence>
<sequence length="110" mass="11076">MTPPPAHPVLLAWAGLVMGPAALLANTQLGLTLPYAECGASLRPGPFLSGAAVLLSLLGAWLSWRASGLRRSGAGMPGFIGSLGALTGLIIAFALLLQSLATLVISACAR</sequence>
<gene>
    <name evidence="2" type="ORF">J8J14_11500</name>
</gene>
<proteinExistence type="predicted"/>
<evidence type="ECO:0000313" key="2">
    <source>
        <dbReference type="EMBL" id="MBP0445405.1"/>
    </source>
</evidence>
<evidence type="ECO:0000313" key="3">
    <source>
        <dbReference type="Proteomes" id="UP000681594"/>
    </source>
</evidence>
<reference evidence="2 3" key="1">
    <citation type="submission" date="2021-03" db="EMBL/GenBank/DDBJ databases">
        <authorList>
            <person name="So Y."/>
        </authorList>
    </citation>
    <scope>NUCLEOTIDE SEQUENCE [LARGE SCALE GENOMIC DNA]</scope>
    <source>
        <strain evidence="2 3">SSH11</strain>
    </source>
</reference>
<keyword evidence="3" id="KW-1185">Reference proteome</keyword>
<keyword evidence="1" id="KW-0812">Transmembrane</keyword>
<protein>
    <submittedName>
        <fullName evidence="2">Uncharacterized protein</fullName>
    </submittedName>
</protein>
<comment type="caution">
    <text evidence="2">The sequence shown here is derived from an EMBL/GenBank/DDBJ whole genome shotgun (WGS) entry which is preliminary data.</text>
</comment>
<feature type="transmembrane region" description="Helical" evidence="1">
    <location>
        <begin position="45"/>
        <end position="64"/>
    </location>
</feature>
<accession>A0ABS4AFV7</accession>
<feature type="transmembrane region" description="Helical" evidence="1">
    <location>
        <begin position="76"/>
        <end position="97"/>
    </location>
</feature>
<dbReference type="RefSeq" id="WP_209379644.1">
    <property type="nucleotide sequence ID" value="NZ_JAGIZB010000009.1"/>
</dbReference>
<keyword evidence="1" id="KW-0472">Membrane</keyword>
<organism evidence="2 3">
    <name type="scientific">Pararoseomonas baculiformis</name>
    <dbReference type="NCBI Taxonomy" id="2820812"/>
    <lineage>
        <taxon>Bacteria</taxon>
        <taxon>Pseudomonadati</taxon>
        <taxon>Pseudomonadota</taxon>
        <taxon>Alphaproteobacteria</taxon>
        <taxon>Acetobacterales</taxon>
        <taxon>Acetobacteraceae</taxon>
        <taxon>Pararoseomonas</taxon>
    </lineage>
</organism>
<name>A0ABS4AFV7_9PROT</name>